<feature type="transmembrane region" description="Helical" evidence="10">
    <location>
        <begin position="325"/>
        <end position="348"/>
    </location>
</feature>
<dbReference type="InterPro" id="IPR017981">
    <property type="entry name" value="GPCR_2-like_7TM"/>
</dbReference>
<keyword evidence="7 10" id="KW-0472">Membrane</keyword>
<evidence type="ECO:0000256" key="7">
    <source>
        <dbReference type="ARBA" id="ARBA00023136"/>
    </source>
</evidence>
<keyword evidence="3" id="KW-1003">Cell membrane</keyword>
<feature type="transmembrane region" description="Helical" evidence="10">
    <location>
        <begin position="139"/>
        <end position="159"/>
    </location>
</feature>
<reference evidence="14" key="1">
    <citation type="submission" date="2025-08" db="UniProtKB">
        <authorList>
            <consortium name="RefSeq"/>
        </authorList>
    </citation>
    <scope>IDENTIFICATION</scope>
</reference>
<feature type="transmembrane region" description="Helical" evidence="10">
    <location>
        <begin position="103"/>
        <end position="127"/>
    </location>
</feature>
<name>A0ABM1VW21_APLCA</name>
<evidence type="ECO:0000259" key="11">
    <source>
        <dbReference type="PROSITE" id="PS50227"/>
    </source>
</evidence>
<evidence type="ECO:0000256" key="10">
    <source>
        <dbReference type="SAM" id="Phobius"/>
    </source>
</evidence>
<dbReference type="SUPFAM" id="SSF81321">
    <property type="entry name" value="Family A G protein-coupled receptor-like"/>
    <property type="match status" value="1"/>
</dbReference>
<comment type="similarity">
    <text evidence="2">Belongs to the G-protein coupled receptor 2 family.</text>
</comment>
<dbReference type="SMART" id="SM00008">
    <property type="entry name" value="HormR"/>
    <property type="match status" value="1"/>
</dbReference>
<evidence type="ECO:0000256" key="5">
    <source>
        <dbReference type="ARBA" id="ARBA00022989"/>
    </source>
</evidence>
<feature type="transmembrane region" description="Helical" evidence="10">
    <location>
        <begin position="295"/>
        <end position="313"/>
    </location>
</feature>
<dbReference type="PANTHER" id="PTHR45620:SF40">
    <property type="entry name" value="CORTICOTROPIN-RELEASING FACTOR RECEPTOR 2-LIKE ISOFORM X1"/>
    <property type="match status" value="1"/>
</dbReference>
<evidence type="ECO:0000256" key="9">
    <source>
        <dbReference type="ARBA" id="ARBA00023224"/>
    </source>
</evidence>
<dbReference type="PROSITE" id="PS50227">
    <property type="entry name" value="G_PROTEIN_RECEP_F2_3"/>
    <property type="match status" value="1"/>
</dbReference>
<dbReference type="PROSITE" id="PS50261">
    <property type="entry name" value="G_PROTEIN_RECEP_F2_4"/>
    <property type="match status" value="1"/>
</dbReference>
<dbReference type="InterPro" id="IPR036445">
    <property type="entry name" value="GPCR_2_extracell_dom_sf"/>
</dbReference>
<gene>
    <name evidence="14" type="primary">LOC118477951</name>
</gene>
<evidence type="ECO:0000256" key="1">
    <source>
        <dbReference type="ARBA" id="ARBA00004651"/>
    </source>
</evidence>
<organism evidence="13 14">
    <name type="scientific">Aplysia californica</name>
    <name type="common">California sea hare</name>
    <dbReference type="NCBI Taxonomy" id="6500"/>
    <lineage>
        <taxon>Eukaryota</taxon>
        <taxon>Metazoa</taxon>
        <taxon>Spiralia</taxon>
        <taxon>Lophotrochozoa</taxon>
        <taxon>Mollusca</taxon>
        <taxon>Gastropoda</taxon>
        <taxon>Heterobranchia</taxon>
        <taxon>Euthyneura</taxon>
        <taxon>Tectipleura</taxon>
        <taxon>Aplysiida</taxon>
        <taxon>Aplysioidea</taxon>
        <taxon>Aplysiidae</taxon>
        <taxon>Aplysia</taxon>
    </lineage>
</organism>
<feature type="domain" description="G-protein coupled receptors family 2 profile 1" evidence="11">
    <location>
        <begin position="3"/>
        <end position="74"/>
    </location>
</feature>
<feature type="transmembrane region" description="Helical" evidence="10">
    <location>
        <begin position="251"/>
        <end position="274"/>
    </location>
</feature>
<dbReference type="PRINTS" id="PR00249">
    <property type="entry name" value="GPCRSECRETIN"/>
</dbReference>
<keyword evidence="4 10" id="KW-0812">Transmembrane</keyword>
<dbReference type="Gene3D" id="1.20.1070.10">
    <property type="entry name" value="Rhodopsin 7-helix transmembrane proteins"/>
    <property type="match status" value="1"/>
</dbReference>
<protein>
    <submittedName>
        <fullName evidence="14">PDF receptor-like</fullName>
    </submittedName>
</protein>
<dbReference type="Pfam" id="PF02793">
    <property type="entry name" value="HRM"/>
    <property type="match status" value="1"/>
</dbReference>
<evidence type="ECO:0000259" key="12">
    <source>
        <dbReference type="PROSITE" id="PS50261"/>
    </source>
</evidence>
<evidence type="ECO:0000256" key="8">
    <source>
        <dbReference type="ARBA" id="ARBA00023170"/>
    </source>
</evidence>
<keyword evidence="13" id="KW-1185">Reference proteome</keyword>
<keyword evidence="5 10" id="KW-1133">Transmembrane helix</keyword>
<evidence type="ECO:0000256" key="3">
    <source>
        <dbReference type="ARBA" id="ARBA00022475"/>
    </source>
</evidence>
<dbReference type="PANTHER" id="PTHR45620">
    <property type="entry name" value="PDF RECEPTOR-LIKE PROTEIN-RELATED"/>
    <property type="match status" value="1"/>
</dbReference>
<keyword evidence="6" id="KW-0297">G-protein coupled receptor</keyword>
<sequence>MKGCTSKNHLLEGVHCPAVNDTVLCWPPAAPNSTVSLPCPFGLMGSGLVAYRTCDPDGTWRDNYTDYHLCFNVTLPRNVPNDVVDEEQQQEDFSELYVVLKDIYFVTSIVSLVFLLVTLFIFCYFRSLQCSRISIHKHLVFSFIVRFVLILLQVYPYVINSYIWYRELDWLCKTMITLQKYAQMSNFAWMLVEGIYLHNRLAVSVFTSSAPFKLFYFIGWGLPLLITSVWAGLMQEFHHKECWEKYANNPLIFIVFIPILLALVINSAFLVNIIRVLVVKLRTNNTVESRRIRKAIKATVVLLPLLGVANLLFLSQPSQSGTVMAFYRVVNTVLPSCQGIFVSVLYCFMNSEVRPPHVCFGHFLCGLFVPTQKGRKKCV</sequence>
<dbReference type="CDD" id="cd15041">
    <property type="entry name" value="7tmB1_hormone_R"/>
    <property type="match status" value="1"/>
</dbReference>
<dbReference type="InterPro" id="IPR000832">
    <property type="entry name" value="GPCR_2_secretin-like"/>
</dbReference>
<keyword evidence="9" id="KW-0807">Transducer</keyword>
<evidence type="ECO:0000256" key="2">
    <source>
        <dbReference type="ARBA" id="ARBA00005314"/>
    </source>
</evidence>
<dbReference type="Pfam" id="PF00002">
    <property type="entry name" value="7tm_2"/>
    <property type="match status" value="1"/>
</dbReference>
<dbReference type="RefSeq" id="XP_035826613.1">
    <property type="nucleotide sequence ID" value="XM_035970720.1"/>
</dbReference>
<evidence type="ECO:0000256" key="4">
    <source>
        <dbReference type="ARBA" id="ARBA00022692"/>
    </source>
</evidence>
<dbReference type="GeneID" id="118477951"/>
<comment type="subcellular location">
    <subcellularLocation>
        <location evidence="1">Cell membrane</location>
        <topology evidence="1">Multi-pass membrane protein</topology>
    </subcellularLocation>
</comment>
<accession>A0ABM1VW21</accession>
<evidence type="ECO:0000313" key="14">
    <source>
        <dbReference type="RefSeq" id="XP_035826613.1"/>
    </source>
</evidence>
<dbReference type="Proteomes" id="UP000694888">
    <property type="component" value="Unplaced"/>
</dbReference>
<proteinExistence type="inferred from homology"/>
<evidence type="ECO:0000313" key="13">
    <source>
        <dbReference type="Proteomes" id="UP000694888"/>
    </source>
</evidence>
<feature type="domain" description="G-protein coupled receptors family 2 profile 2" evidence="12">
    <location>
        <begin position="100"/>
        <end position="350"/>
    </location>
</feature>
<dbReference type="InterPro" id="IPR050332">
    <property type="entry name" value="GPCR_2"/>
</dbReference>
<feature type="transmembrane region" description="Helical" evidence="10">
    <location>
        <begin position="214"/>
        <end position="231"/>
    </location>
</feature>
<dbReference type="InterPro" id="IPR001879">
    <property type="entry name" value="GPCR_2_extracellular_dom"/>
</dbReference>
<evidence type="ECO:0000256" key="6">
    <source>
        <dbReference type="ARBA" id="ARBA00023040"/>
    </source>
</evidence>
<dbReference type="SUPFAM" id="SSF111418">
    <property type="entry name" value="Hormone receptor domain"/>
    <property type="match status" value="1"/>
</dbReference>
<dbReference type="Gene3D" id="4.10.1240.10">
    <property type="entry name" value="GPCR, family 2, extracellular hormone receptor domain"/>
    <property type="match status" value="1"/>
</dbReference>
<keyword evidence="8" id="KW-0675">Receptor</keyword>